<keyword evidence="3" id="KW-1185">Reference proteome</keyword>
<sequence length="189" mass="20336">MPQVAPSRRRSERQSEKGESAESGEGETVPASVLPEEERRSEERRSEERGSSSSDGSSRGLSPEGSSLKRAAINGEAAGDRRMAARRRKGHAAAMGAAPNVIEQPELSSGGGSLKRAQYLLGVAGPQSYRGPVKGESQEAQNRSIPANKLSIIKEAMKKTWGIDEPRLFQVRAIYEGSFNDGSAIRVWA</sequence>
<evidence type="ECO:0000313" key="2">
    <source>
        <dbReference type="EMBL" id="EJK56364.1"/>
    </source>
</evidence>
<accession>K0RV81</accession>
<feature type="compositionally biased region" description="Low complexity" evidence="1">
    <location>
        <begin position="51"/>
        <end position="60"/>
    </location>
</feature>
<protein>
    <submittedName>
        <fullName evidence="2">Uncharacterized protein</fullName>
    </submittedName>
</protein>
<evidence type="ECO:0000313" key="3">
    <source>
        <dbReference type="Proteomes" id="UP000266841"/>
    </source>
</evidence>
<feature type="region of interest" description="Disordered" evidence="1">
    <location>
        <begin position="1"/>
        <end position="97"/>
    </location>
</feature>
<gene>
    <name evidence="2" type="ORF">THAOC_23763</name>
</gene>
<dbReference type="OrthoDB" id="10261556at2759"/>
<name>K0RV81_THAOC</name>
<feature type="compositionally biased region" description="Basic and acidic residues" evidence="1">
    <location>
        <begin position="36"/>
        <end position="50"/>
    </location>
</feature>
<proteinExistence type="predicted"/>
<evidence type="ECO:0000256" key="1">
    <source>
        <dbReference type="SAM" id="MobiDB-lite"/>
    </source>
</evidence>
<reference evidence="2 3" key="1">
    <citation type="journal article" date="2012" name="Genome Biol.">
        <title>Genome and low-iron response of an oceanic diatom adapted to chronic iron limitation.</title>
        <authorList>
            <person name="Lommer M."/>
            <person name="Specht M."/>
            <person name="Roy A.S."/>
            <person name="Kraemer L."/>
            <person name="Andreson R."/>
            <person name="Gutowska M.A."/>
            <person name="Wolf J."/>
            <person name="Bergner S.V."/>
            <person name="Schilhabel M.B."/>
            <person name="Klostermeier U.C."/>
            <person name="Beiko R.G."/>
            <person name="Rosenstiel P."/>
            <person name="Hippler M."/>
            <person name="Laroche J."/>
        </authorList>
    </citation>
    <scope>NUCLEOTIDE SEQUENCE [LARGE SCALE GENOMIC DNA]</scope>
    <source>
        <strain evidence="2 3">CCMP1005</strain>
    </source>
</reference>
<dbReference type="EMBL" id="AGNL01031644">
    <property type="protein sequence ID" value="EJK56364.1"/>
    <property type="molecule type" value="Genomic_DNA"/>
</dbReference>
<comment type="caution">
    <text evidence="2">The sequence shown here is derived from an EMBL/GenBank/DDBJ whole genome shotgun (WGS) entry which is preliminary data.</text>
</comment>
<dbReference type="Proteomes" id="UP000266841">
    <property type="component" value="Unassembled WGS sequence"/>
</dbReference>
<organism evidence="2 3">
    <name type="scientific">Thalassiosira oceanica</name>
    <name type="common">Marine diatom</name>
    <dbReference type="NCBI Taxonomy" id="159749"/>
    <lineage>
        <taxon>Eukaryota</taxon>
        <taxon>Sar</taxon>
        <taxon>Stramenopiles</taxon>
        <taxon>Ochrophyta</taxon>
        <taxon>Bacillariophyta</taxon>
        <taxon>Coscinodiscophyceae</taxon>
        <taxon>Thalassiosirophycidae</taxon>
        <taxon>Thalassiosirales</taxon>
        <taxon>Thalassiosiraceae</taxon>
        <taxon>Thalassiosira</taxon>
    </lineage>
</organism>
<dbReference type="AlphaFoldDB" id="K0RV81"/>